<dbReference type="GO" id="GO:0031412">
    <property type="term" value="P:gas vesicle organization"/>
    <property type="evidence" value="ECO:0007669"/>
    <property type="project" value="InterPro"/>
</dbReference>
<dbReference type="CDD" id="cd00009">
    <property type="entry name" value="AAA"/>
    <property type="match status" value="1"/>
</dbReference>
<dbReference type="Proteomes" id="UP000004688">
    <property type="component" value="Plasmid pOA238_160"/>
</dbReference>
<evidence type="ECO:0000313" key="12">
    <source>
        <dbReference type="EMBL" id="AGI74877.1"/>
    </source>
</evidence>
<dbReference type="GO" id="GO:0005737">
    <property type="term" value="C:cytoplasm"/>
    <property type="evidence" value="ECO:0007669"/>
    <property type="project" value="UniProtKB-SubCell"/>
</dbReference>
<dbReference type="PANTHER" id="PTHR42759:SF1">
    <property type="entry name" value="MAGNESIUM-CHELATASE SUBUNIT CHLD"/>
    <property type="match status" value="1"/>
</dbReference>
<gene>
    <name evidence="12" type="primary">gvpN</name>
    <name evidence="12" type="ORF">OA238_160p0670</name>
</gene>
<reference evidence="12 13" key="1">
    <citation type="journal article" date="2013" name="PLoS ONE">
        <title>Poles Apart: Arctic and Antarctic Octadecabacter strains Share High Genome Plasticity and a New Type of Xanthorhodopsin.</title>
        <authorList>
            <person name="Vollmers J."/>
            <person name="Voget S."/>
            <person name="Dietrich S."/>
            <person name="Gollnow K."/>
            <person name="Smits M."/>
            <person name="Meyer K."/>
            <person name="Brinkhoff T."/>
            <person name="Simon M."/>
            <person name="Daniel R."/>
        </authorList>
    </citation>
    <scope>NUCLEOTIDE SEQUENCE [LARGE SCALE GENOMIC DNA]</scope>
    <source>
        <strain evidence="12 13">238</strain>
        <plasmid evidence="13">Plasmid pOA238_160</plasmid>
    </source>
</reference>
<evidence type="ECO:0000259" key="11">
    <source>
        <dbReference type="SMART" id="SM00382"/>
    </source>
</evidence>
<dbReference type="PANTHER" id="PTHR42759">
    <property type="entry name" value="MOXR FAMILY PROTEIN"/>
    <property type="match status" value="1"/>
</dbReference>
<name>M9RRT7_9RHOB</name>
<dbReference type="AlphaFoldDB" id="M9RRT7"/>
<evidence type="ECO:0000256" key="3">
    <source>
        <dbReference type="ARBA" id="ARBA00022490"/>
    </source>
</evidence>
<evidence type="ECO:0000256" key="5">
    <source>
        <dbReference type="ARBA" id="ARBA00022801"/>
    </source>
</evidence>
<evidence type="ECO:0000256" key="8">
    <source>
        <dbReference type="ARBA" id="ARBA00035108"/>
    </source>
</evidence>
<evidence type="ECO:0000256" key="2">
    <source>
        <dbReference type="ARBA" id="ARBA00009417"/>
    </source>
</evidence>
<accession>M9RRT7</accession>
<dbReference type="Pfam" id="PF07728">
    <property type="entry name" value="AAA_5"/>
    <property type="match status" value="1"/>
</dbReference>
<organism evidence="12 13">
    <name type="scientific">Octadecabacter arcticus 238</name>
    <dbReference type="NCBI Taxonomy" id="391616"/>
    <lineage>
        <taxon>Bacteria</taxon>
        <taxon>Pseudomonadati</taxon>
        <taxon>Pseudomonadota</taxon>
        <taxon>Alphaproteobacteria</taxon>
        <taxon>Rhodobacterales</taxon>
        <taxon>Roseobacteraceae</taxon>
        <taxon>Octadecabacter</taxon>
    </lineage>
</organism>
<dbReference type="Gene3D" id="3.40.50.300">
    <property type="entry name" value="P-loop containing nucleotide triphosphate hydrolases"/>
    <property type="match status" value="1"/>
</dbReference>
<feature type="region of interest" description="Disordered" evidence="10">
    <location>
        <begin position="275"/>
        <end position="324"/>
    </location>
</feature>
<dbReference type="KEGG" id="oar:OA238_160p0670"/>
<dbReference type="NCBIfam" id="TIGR02640">
    <property type="entry name" value="gas_vesic_GvpN"/>
    <property type="match status" value="1"/>
</dbReference>
<dbReference type="InterPro" id="IPR050764">
    <property type="entry name" value="CbbQ/NirQ/NorQ/GpvN"/>
</dbReference>
<evidence type="ECO:0000256" key="7">
    <source>
        <dbReference type="ARBA" id="ARBA00022987"/>
    </source>
</evidence>
<evidence type="ECO:0000256" key="6">
    <source>
        <dbReference type="ARBA" id="ARBA00022840"/>
    </source>
</evidence>
<dbReference type="SMART" id="SM00382">
    <property type="entry name" value="AAA"/>
    <property type="match status" value="1"/>
</dbReference>
<sequence length="324" mass="35727">MMPEARKDFVQTDSVKSVSRRALAYINAGYSVHFRGPAGTGKTTMAMHTAALLGRPVVMITGDEEMVTSNLVGAESGYNYRKVTDNYIHTVSKVEESSDRSWNDHRLTTACREGYTLIYDEFTRSRAEANNVLLSVLEEGILVLPAQNRGEPFIKVHPDFRVIFTSNPQEYAGVHDAQDALSDRIVTIDIGAADRELEVSIASSRSGLEVAKTAPIVDMVRAFRDTGEYDQTPTLRACIMICRMVANEKLNPTIDDSYFVQICLDVLGSKSMFGAKEQGKRTQQEKLLLDNLSHHCPSPPPSKPSAKEAEAKPRSIQATSRGPA</sequence>
<dbReference type="EMBL" id="CP003744">
    <property type="protein sequence ID" value="AGI74877.1"/>
    <property type="molecule type" value="Genomic_DNA"/>
</dbReference>
<evidence type="ECO:0000256" key="4">
    <source>
        <dbReference type="ARBA" id="ARBA00022741"/>
    </source>
</evidence>
<keyword evidence="3" id="KW-0963">Cytoplasm</keyword>
<keyword evidence="5" id="KW-0378">Hydrolase</keyword>
<comment type="similarity">
    <text evidence="2">Belongs to the CbbQ/NirQ/NorQ/GpvN family.</text>
</comment>
<geneLocation type="plasmid" evidence="12 13">
    <name>pOA238_160</name>
</geneLocation>
<dbReference type="GO" id="GO:0016887">
    <property type="term" value="F:ATP hydrolysis activity"/>
    <property type="evidence" value="ECO:0007669"/>
    <property type="project" value="InterPro"/>
</dbReference>
<comment type="subcellular location">
    <subcellularLocation>
        <location evidence="1">Cytoplasm</location>
    </subcellularLocation>
    <subcellularLocation>
        <location evidence="8">Gas vesicle</location>
    </subcellularLocation>
</comment>
<keyword evidence="13" id="KW-1185">Reference proteome</keyword>
<dbReference type="eggNOG" id="COG0714">
    <property type="taxonomic scope" value="Bacteria"/>
</dbReference>
<dbReference type="InterPro" id="IPR011704">
    <property type="entry name" value="ATPase_dyneun-rel_AAA"/>
</dbReference>
<dbReference type="GO" id="GO:0005524">
    <property type="term" value="F:ATP binding"/>
    <property type="evidence" value="ECO:0007669"/>
    <property type="project" value="UniProtKB-KW"/>
</dbReference>
<evidence type="ECO:0000256" key="1">
    <source>
        <dbReference type="ARBA" id="ARBA00004496"/>
    </source>
</evidence>
<dbReference type="InterPro" id="IPR003593">
    <property type="entry name" value="AAA+_ATPase"/>
</dbReference>
<keyword evidence="7" id="KW-0304">Gas vesicle</keyword>
<evidence type="ECO:0000256" key="10">
    <source>
        <dbReference type="SAM" id="MobiDB-lite"/>
    </source>
</evidence>
<proteinExistence type="inferred from homology"/>
<evidence type="ECO:0000313" key="13">
    <source>
        <dbReference type="Proteomes" id="UP000004688"/>
    </source>
</evidence>
<dbReference type="HOGENOM" id="CLU_051123_1_0_5"/>
<feature type="compositionally biased region" description="Basic and acidic residues" evidence="10">
    <location>
        <begin position="277"/>
        <end position="288"/>
    </location>
</feature>
<keyword evidence="4" id="KW-0547">Nucleotide-binding</keyword>
<dbReference type="InterPro" id="IPR027417">
    <property type="entry name" value="P-loop_NTPase"/>
</dbReference>
<evidence type="ECO:0000256" key="9">
    <source>
        <dbReference type="ARBA" id="ARBA00049360"/>
    </source>
</evidence>
<dbReference type="SUPFAM" id="SSF52540">
    <property type="entry name" value="P-loop containing nucleoside triphosphate hydrolases"/>
    <property type="match status" value="1"/>
</dbReference>
<feature type="domain" description="AAA+ ATPase" evidence="11">
    <location>
        <begin position="28"/>
        <end position="203"/>
    </location>
</feature>
<dbReference type="GO" id="GO:0031411">
    <property type="term" value="C:gas vesicle"/>
    <property type="evidence" value="ECO:0007669"/>
    <property type="project" value="UniProtKB-SubCell"/>
</dbReference>
<protein>
    <submittedName>
        <fullName evidence="12">Gas vesicle protein</fullName>
    </submittedName>
</protein>
<keyword evidence="12" id="KW-0614">Plasmid</keyword>
<keyword evidence="6" id="KW-0067">ATP-binding</keyword>
<dbReference type="InterPro" id="IPR013462">
    <property type="entry name" value="Gas-vesicle_GvpN"/>
</dbReference>
<comment type="catalytic activity">
    <reaction evidence="9">
        <text>ATP + H2O = ADP + phosphate + H(+)</text>
        <dbReference type="Rhea" id="RHEA:13065"/>
        <dbReference type="ChEBI" id="CHEBI:15377"/>
        <dbReference type="ChEBI" id="CHEBI:15378"/>
        <dbReference type="ChEBI" id="CHEBI:30616"/>
        <dbReference type="ChEBI" id="CHEBI:43474"/>
        <dbReference type="ChEBI" id="CHEBI:456216"/>
    </reaction>
</comment>